<keyword evidence="3" id="KW-0677">Repeat</keyword>
<evidence type="ECO:0000256" key="3">
    <source>
        <dbReference type="ARBA" id="ARBA00022737"/>
    </source>
</evidence>
<feature type="domain" description="C2H2-type" evidence="11">
    <location>
        <begin position="86"/>
        <end position="113"/>
    </location>
</feature>
<keyword evidence="2" id="KW-0479">Metal-binding</keyword>
<keyword evidence="4 9" id="KW-0863">Zinc-finger</keyword>
<dbReference type="eggNOG" id="KOG1721">
    <property type="taxonomic scope" value="Eukaryota"/>
</dbReference>
<evidence type="ECO:0000256" key="7">
    <source>
        <dbReference type="ARBA" id="ARBA00023163"/>
    </source>
</evidence>
<feature type="region of interest" description="Disordered" evidence="10">
    <location>
        <begin position="1"/>
        <end position="59"/>
    </location>
</feature>
<proteinExistence type="predicted"/>
<name>A0A0E0MF52_ORYPU</name>
<dbReference type="Pfam" id="PF13912">
    <property type="entry name" value="zf-C2H2_6"/>
    <property type="match status" value="3"/>
</dbReference>
<evidence type="ECO:0000259" key="11">
    <source>
        <dbReference type="PROSITE" id="PS50157"/>
    </source>
</evidence>
<dbReference type="STRING" id="4537.A0A0E0MF52"/>
<evidence type="ECO:0000256" key="1">
    <source>
        <dbReference type="ARBA" id="ARBA00004123"/>
    </source>
</evidence>
<reference evidence="12" key="2">
    <citation type="submission" date="2018-05" db="EMBL/GenBank/DDBJ databases">
        <title>OpunRS2 (Oryza punctata Reference Sequence Version 2).</title>
        <authorList>
            <person name="Zhang J."/>
            <person name="Kudrna D."/>
            <person name="Lee S."/>
            <person name="Talag J."/>
            <person name="Welchert J."/>
            <person name="Wing R.A."/>
        </authorList>
    </citation>
    <scope>NUCLEOTIDE SEQUENCE [LARGE SCALE GENOMIC DNA]</scope>
</reference>
<evidence type="ECO:0000256" key="10">
    <source>
        <dbReference type="SAM" id="MobiDB-lite"/>
    </source>
</evidence>
<dbReference type="Proteomes" id="UP000026962">
    <property type="component" value="Chromosome 11"/>
</dbReference>
<reference evidence="12" key="1">
    <citation type="submission" date="2015-04" db="UniProtKB">
        <authorList>
            <consortium name="EnsemblPlants"/>
        </authorList>
    </citation>
    <scope>IDENTIFICATION</scope>
</reference>
<dbReference type="PROSITE" id="PS00028">
    <property type="entry name" value="ZINC_FINGER_C2H2_1"/>
    <property type="match status" value="3"/>
</dbReference>
<feature type="domain" description="C2H2-type" evidence="11">
    <location>
        <begin position="199"/>
        <end position="228"/>
    </location>
</feature>
<evidence type="ECO:0000256" key="4">
    <source>
        <dbReference type="ARBA" id="ARBA00022771"/>
    </source>
</evidence>
<dbReference type="AlphaFoldDB" id="A0A0E0MF52"/>
<keyword evidence="7" id="KW-0804">Transcription</keyword>
<dbReference type="InterPro" id="IPR013087">
    <property type="entry name" value="Znf_C2H2_type"/>
</dbReference>
<dbReference type="EnsemblPlants" id="OPUNC11G10450.1">
    <property type="protein sequence ID" value="OPUNC11G10450.1"/>
    <property type="gene ID" value="OPUNC11G10450"/>
</dbReference>
<evidence type="ECO:0000256" key="5">
    <source>
        <dbReference type="ARBA" id="ARBA00022833"/>
    </source>
</evidence>
<dbReference type="OMA" id="EEAPHEC"/>
<keyword evidence="6" id="KW-0805">Transcription regulation</keyword>
<dbReference type="PANTHER" id="PTHR26374">
    <property type="entry name" value="ZINC FINGER PROTEIN ZAT5"/>
    <property type="match status" value="1"/>
</dbReference>
<dbReference type="GO" id="GO:0008270">
    <property type="term" value="F:zinc ion binding"/>
    <property type="evidence" value="ECO:0007669"/>
    <property type="project" value="UniProtKB-KW"/>
</dbReference>
<dbReference type="HOGENOM" id="CLU_051578_1_0_1"/>
<dbReference type="InterPro" id="IPR036236">
    <property type="entry name" value="Znf_C2H2_sf"/>
</dbReference>
<dbReference type="PANTHER" id="PTHR26374:SF378">
    <property type="entry name" value="C2H2-TYPE ZINC FINGER FAMILY PROTEIN"/>
    <property type="match status" value="1"/>
</dbReference>
<feature type="domain" description="C2H2-type" evidence="11">
    <location>
        <begin position="257"/>
        <end position="284"/>
    </location>
</feature>
<keyword evidence="13" id="KW-1185">Reference proteome</keyword>
<evidence type="ECO:0000256" key="8">
    <source>
        <dbReference type="ARBA" id="ARBA00023242"/>
    </source>
</evidence>
<evidence type="ECO:0000313" key="12">
    <source>
        <dbReference type="EnsemblPlants" id="OPUNC11G10450.1"/>
    </source>
</evidence>
<dbReference type="PROSITE" id="PS50157">
    <property type="entry name" value="ZINC_FINGER_C2H2_2"/>
    <property type="match status" value="3"/>
</dbReference>
<dbReference type="SMART" id="SM00355">
    <property type="entry name" value="ZnF_C2H2"/>
    <property type="match status" value="3"/>
</dbReference>
<keyword evidence="8" id="KW-0539">Nucleus</keyword>
<keyword evidence="5" id="KW-0862">Zinc</keyword>
<organism evidence="12">
    <name type="scientific">Oryza punctata</name>
    <name type="common">Red rice</name>
    <dbReference type="NCBI Taxonomy" id="4537"/>
    <lineage>
        <taxon>Eukaryota</taxon>
        <taxon>Viridiplantae</taxon>
        <taxon>Streptophyta</taxon>
        <taxon>Embryophyta</taxon>
        <taxon>Tracheophyta</taxon>
        <taxon>Spermatophyta</taxon>
        <taxon>Magnoliopsida</taxon>
        <taxon>Liliopsida</taxon>
        <taxon>Poales</taxon>
        <taxon>Poaceae</taxon>
        <taxon>BOP clade</taxon>
        <taxon>Oryzoideae</taxon>
        <taxon>Oryzeae</taxon>
        <taxon>Oryzinae</taxon>
        <taxon>Oryza</taxon>
    </lineage>
</organism>
<comment type="subcellular location">
    <subcellularLocation>
        <location evidence="1">Nucleus</location>
    </subcellularLocation>
</comment>
<evidence type="ECO:0000313" key="13">
    <source>
        <dbReference type="Proteomes" id="UP000026962"/>
    </source>
</evidence>
<dbReference type="GO" id="GO:0005634">
    <property type="term" value="C:nucleus"/>
    <property type="evidence" value="ECO:0007669"/>
    <property type="project" value="UniProtKB-SubCell"/>
</dbReference>
<dbReference type="SUPFAM" id="SSF57667">
    <property type="entry name" value="beta-beta-alpha zinc fingers"/>
    <property type="match status" value="1"/>
</dbReference>
<feature type="compositionally biased region" description="Basic and acidic residues" evidence="10">
    <location>
        <begin position="1"/>
        <end position="12"/>
    </location>
</feature>
<accession>A0A0E0MF52</accession>
<dbReference type="Gramene" id="OPUNC11G10450.1">
    <property type="protein sequence ID" value="OPUNC11G10450.1"/>
    <property type="gene ID" value="OPUNC11G10450"/>
</dbReference>
<evidence type="ECO:0000256" key="9">
    <source>
        <dbReference type="PROSITE-ProRule" id="PRU00042"/>
    </source>
</evidence>
<sequence>MEGDLHDEIEKGETDDEDEHHRRAVLRRSHDDDEGCTEYKRRRLENTATAPAPSAGSVLTTSNGGVIVAAIAAAAAAAPTGARELFACRICHKEFDTRKAVDGHMRVHRKHAIATPKDDDADNSRVTVVAEPRTDVDLSGGQGSSSAPRIPTVAPPAINPLNHNQAVDHQPAVAEPNASAADHHAPLVVEGAPQQSQAYRCKVQGCGRVFSTHQGLGGHAAGHLNRIKAAAAASEQGQGSSAAGAAVCHGGAGNGKHPCRECGQEWNTGVALGGHMRKHQNKEKVTMNKKELNVAGKCLSLGPSPSPELTPAGAEEAALPPVDQPLLSVVVGAEFAAPALLAFAADEAAALQPHVHQAEAEAVAEAAALALLPAAAEAAALPPVESGAEAADDGAAPAAPLPAPIAGMGTVRIFGFLVEKPAPDPAAEERVQRLNR</sequence>
<dbReference type="Gene3D" id="3.30.160.60">
    <property type="entry name" value="Classic Zinc Finger"/>
    <property type="match status" value="1"/>
</dbReference>
<evidence type="ECO:0000256" key="2">
    <source>
        <dbReference type="ARBA" id="ARBA00022723"/>
    </source>
</evidence>
<protein>
    <recommendedName>
        <fullName evidence="11">C2H2-type domain-containing protein</fullName>
    </recommendedName>
</protein>
<evidence type="ECO:0000256" key="6">
    <source>
        <dbReference type="ARBA" id="ARBA00023015"/>
    </source>
</evidence>